<reference evidence="2 3" key="1">
    <citation type="submission" date="2013-01" db="EMBL/GenBank/DDBJ databases">
        <authorList>
            <person name="Harkins D.M."/>
            <person name="Durkin A.S."/>
            <person name="Brinkac L.M."/>
            <person name="Haft D.H."/>
            <person name="Selengut J.D."/>
            <person name="Sanka R."/>
            <person name="DePew J."/>
            <person name="Purushe J."/>
            <person name="Hartskeerl R.A."/>
            <person name="Ahmed A."/>
            <person name="van der Linden H."/>
            <person name="Goris M.G.A."/>
            <person name="Vinetz J.M."/>
            <person name="Sutton G.G."/>
            <person name="Nierman W.C."/>
            <person name="Fouts D.E."/>
        </authorList>
    </citation>
    <scope>NUCLEOTIDE SEQUENCE [LARGE SCALE GENOMIC DNA]</scope>
    <source>
        <strain evidence="2 3">Brem 328</strain>
    </source>
</reference>
<name>A0ABC9SJV7_LEPBO</name>
<organism evidence="2 3">
    <name type="scientific">Leptospira borgpetersenii str. Brem 328</name>
    <dbReference type="NCBI Taxonomy" id="1049780"/>
    <lineage>
        <taxon>Bacteria</taxon>
        <taxon>Pseudomonadati</taxon>
        <taxon>Spirochaetota</taxon>
        <taxon>Spirochaetia</taxon>
        <taxon>Leptospirales</taxon>
        <taxon>Leptospiraceae</taxon>
        <taxon>Leptospira</taxon>
    </lineage>
</organism>
<accession>A0ABC9SJV7</accession>
<gene>
    <name evidence="2" type="ORF">LEP1GSC056_0415</name>
</gene>
<dbReference type="AlphaFoldDB" id="A0ABC9SJV7"/>
<evidence type="ECO:0000313" key="3">
    <source>
        <dbReference type="Proteomes" id="UP000012166"/>
    </source>
</evidence>
<evidence type="ECO:0000313" key="2">
    <source>
        <dbReference type="EMBL" id="EMN18026.1"/>
    </source>
</evidence>
<protein>
    <submittedName>
        <fullName evidence="2">Uncharacterized protein</fullName>
    </submittedName>
</protein>
<sequence>MRTGGSHFLFNNKTSIRESDRSGNPATQHDWNEEIGIYEKIEMLRCRLKHCISTHREKY</sequence>
<dbReference type="EMBL" id="AHMS02000021">
    <property type="protein sequence ID" value="EMN18026.1"/>
    <property type="molecule type" value="Genomic_DNA"/>
</dbReference>
<feature type="region of interest" description="Disordered" evidence="1">
    <location>
        <begin position="1"/>
        <end position="29"/>
    </location>
</feature>
<comment type="caution">
    <text evidence="2">The sequence shown here is derived from an EMBL/GenBank/DDBJ whole genome shotgun (WGS) entry which is preliminary data.</text>
</comment>
<proteinExistence type="predicted"/>
<evidence type="ECO:0000256" key="1">
    <source>
        <dbReference type="SAM" id="MobiDB-lite"/>
    </source>
</evidence>
<dbReference type="Proteomes" id="UP000012166">
    <property type="component" value="Unassembled WGS sequence"/>
</dbReference>